<dbReference type="EMBL" id="JBEUKS010000005">
    <property type="protein sequence ID" value="MFC1439712.1"/>
    <property type="molecule type" value="Genomic_DNA"/>
</dbReference>
<dbReference type="Pfam" id="PF01844">
    <property type="entry name" value="HNH"/>
    <property type="match status" value="1"/>
</dbReference>
<organism evidence="3 4">
    <name type="scientific">Streptacidiphilus jeojiensis</name>
    <dbReference type="NCBI Taxonomy" id="3229225"/>
    <lineage>
        <taxon>Bacteria</taxon>
        <taxon>Bacillati</taxon>
        <taxon>Actinomycetota</taxon>
        <taxon>Actinomycetes</taxon>
        <taxon>Kitasatosporales</taxon>
        <taxon>Streptomycetaceae</taxon>
        <taxon>Streptacidiphilus</taxon>
    </lineage>
</organism>
<evidence type="ECO:0000256" key="1">
    <source>
        <dbReference type="ARBA" id="ARBA00023450"/>
    </source>
</evidence>
<comment type="similarity">
    <text evidence="1">Belongs to the Rv1128c/1148c/1588c/1702c/1945/3466 family.</text>
</comment>
<dbReference type="Gene3D" id="1.10.30.50">
    <property type="match status" value="1"/>
</dbReference>
<feature type="domain" description="HNH nuclease" evidence="2">
    <location>
        <begin position="322"/>
        <end position="379"/>
    </location>
</feature>
<dbReference type="SMART" id="SM00507">
    <property type="entry name" value="HNHc"/>
    <property type="match status" value="1"/>
</dbReference>
<name>A0ABV6XNF4_9ACTN</name>
<evidence type="ECO:0000259" key="2">
    <source>
        <dbReference type="SMART" id="SM00507"/>
    </source>
</evidence>
<dbReference type="Pfam" id="PF02720">
    <property type="entry name" value="DUF222"/>
    <property type="match status" value="1"/>
</dbReference>
<gene>
    <name evidence="3" type="ORF">ABUW04_15750</name>
</gene>
<dbReference type="CDD" id="cd00085">
    <property type="entry name" value="HNHc"/>
    <property type="match status" value="1"/>
</dbReference>
<dbReference type="Proteomes" id="UP001592581">
    <property type="component" value="Unassembled WGS sequence"/>
</dbReference>
<proteinExistence type="inferred from homology"/>
<dbReference type="InterPro" id="IPR003615">
    <property type="entry name" value="HNH_nuc"/>
</dbReference>
<keyword evidence="4" id="KW-1185">Reference proteome</keyword>
<sequence>MGSDVLAAQAARVVPGAASVALVAELVPDELSAAGRIDALVAVQRARCWLEAVQIRMLAGLKEQPLACIPGRPDELGDFLETQEQVACALRISPPSAGGRLTEAQVLSRRFPAALDLLAAGQVQIMHLKALLEHTTVLEDTTAARVEEAVLPKLPEQTVGAARKAIARAVLKFDPAGAEERHARAAEDRRTTVQAHPDGMAWYGALLTAGNAALVDAAVTAHALPEDGRTLPQRCADALVELVSGTGTSSTSTPTVIVTVPYDTLIGADDAPADLHGHGPITPAQARALASRPGSIWRRLLTDPSTGRVVKTDPTSYRPTAEVTRHVVARDPHCRFPGCARSSRRCDLDHVRPFDHRNPPAGGPTVPENLIPLCRRHHLTKHRAGWQIRYDDRSGCVNWTAPTGHTYTDEPVPAV</sequence>
<evidence type="ECO:0000313" key="4">
    <source>
        <dbReference type="Proteomes" id="UP001592581"/>
    </source>
</evidence>
<protein>
    <submittedName>
        <fullName evidence="3">DUF222 domain-containing protein</fullName>
    </submittedName>
</protein>
<comment type="caution">
    <text evidence="3">The sequence shown here is derived from an EMBL/GenBank/DDBJ whole genome shotgun (WGS) entry which is preliminary data.</text>
</comment>
<dbReference type="InterPro" id="IPR002711">
    <property type="entry name" value="HNH"/>
</dbReference>
<accession>A0ABV6XNF4</accession>
<dbReference type="RefSeq" id="WP_380565268.1">
    <property type="nucleotide sequence ID" value="NZ_JBEUKS010000005.1"/>
</dbReference>
<evidence type="ECO:0000313" key="3">
    <source>
        <dbReference type="EMBL" id="MFC1439712.1"/>
    </source>
</evidence>
<dbReference type="InterPro" id="IPR003870">
    <property type="entry name" value="DUF222"/>
</dbReference>
<reference evidence="3 4" key="1">
    <citation type="submission" date="2024-06" db="EMBL/GenBank/DDBJ databases">
        <authorList>
            <person name="Lee S.D."/>
        </authorList>
    </citation>
    <scope>NUCLEOTIDE SEQUENCE [LARGE SCALE GENOMIC DNA]</scope>
    <source>
        <strain evidence="3 4">N1-10</strain>
    </source>
</reference>